<dbReference type="InterPro" id="IPR051157">
    <property type="entry name" value="PDH/Transketolase"/>
</dbReference>
<gene>
    <name evidence="2" type="ORF">H6H00_04880</name>
</gene>
<dbReference type="EMBL" id="CP060131">
    <property type="protein sequence ID" value="QNG53331.1"/>
    <property type="molecule type" value="Genomic_DNA"/>
</dbReference>
<feature type="domain" description="Transketolase-like pyrimidine-binding" evidence="1">
    <location>
        <begin position="17"/>
        <end position="182"/>
    </location>
</feature>
<dbReference type="PANTHER" id="PTHR43825:SF3">
    <property type="entry name" value="PYRUVATE DEHYDROGENASE E1 COMPONENT"/>
    <property type="match status" value="1"/>
</dbReference>
<dbReference type="CDD" id="cd07033">
    <property type="entry name" value="TPP_PYR_DXS_TK_like"/>
    <property type="match status" value="1"/>
</dbReference>
<dbReference type="PANTHER" id="PTHR43825">
    <property type="entry name" value="PYRUVATE DEHYDROGENASE E1 COMPONENT"/>
    <property type="match status" value="1"/>
</dbReference>
<reference evidence="2 3" key="1">
    <citation type="submission" date="2020-08" db="EMBL/GenBank/DDBJ databases">
        <authorList>
            <person name="Mo P."/>
        </authorList>
    </citation>
    <scope>NUCLEOTIDE SEQUENCE [LARGE SCALE GENOMIC DNA]</scope>
    <source>
        <strain evidence="2 3">CGMCC 4.1532</strain>
    </source>
</reference>
<dbReference type="Gene3D" id="3.40.50.970">
    <property type="match status" value="1"/>
</dbReference>
<sequence>MSSAELTAPASPTTAAPDQRTRFYELLPELIAADPRVVAVLAEIGVSYLDLDGLRDVDRVVNLGIREQLLVSTAGGLALAGLRPIAHTFAPFLVERPFEQVKLDLGHQGVGAVLVSAGGSHDWPGGGETHFGHRDVALLDTLDGWTVHVPGHADEMESLLRSAVAGDDRVYLRLDGTSNQAARRVDGTRMHVERRGRHGTVVAVGPLLDRVLAATEGLDVTVLYAPTVRPFDAATLRATLSAPDVVLVEPYLRDTSTAEVARALGDLRHRTLGLGVGQSELRRYGSREEHETAHGIDVAGLRHSVSGFLGL</sequence>
<dbReference type="SUPFAM" id="SSF52922">
    <property type="entry name" value="TK C-terminal domain-like"/>
    <property type="match status" value="1"/>
</dbReference>
<dbReference type="InterPro" id="IPR009014">
    <property type="entry name" value="Transketo_C/PFOR_II"/>
</dbReference>
<organism evidence="2 3">
    <name type="scientific">Pseudonocardia petroleophila</name>
    <dbReference type="NCBI Taxonomy" id="37331"/>
    <lineage>
        <taxon>Bacteria</taxon>
        <taxon>Bacillati</taxon>
        <taxon>Actinomycetota</taxon>
        <taxon>Actinomycetes</taxon>
        <taxon>Pseudonocardiales</taxon>
        <taxon>Pseudonocardiaceae</taxon>
        <taxon>Pseudonocardia</taxon>
    </lineage>
</organism>
<dbReference type="SUPFAM" id="SSF52518">
    <property type="entry name" value="Thiamin diphosphate-binding fold (THDP-binding)"/>
    <property type="match status" value="1"/>
</dbReference>
<dbReference type="SMART" id="SM00861">
    <property type="entry name" value="Transket_pyr"/>
    <property type="match status" value="1"/>
</dbReference>
<dbReference type="InterPro" id="IPR029061">
    <property type="entry name" value="THDP-binding"/>
</dbReference>
<dbReference type="InterPro" id="IPR005475">
    <property type="entry name" value="Transketolase-like_Pyr-bd"/>
</dbReference>
<evidence type="ECO:0000259" key="1">
    <source>
        <dbReference type="SMART" id="SM00861"/>
    </source>
</evidence>
<dbReference type="Pfam" id="PF02780">
    <property type="entry name" value="Transketolase_C"/>
    <property type="match status" value="1"/>
</dbReference>
<dbReference type="Pfam" id="PF02779">
    <property type="entry name" value="Transket_pyr"/>
    <property type="match status" value="1"/>
</dbReference>
<evidence type="ECO:0000313" key="3">
    <source>
        <dbReference type="Proteomes" id="UP000515728"/>
    </source>
</evidence>
<name>A0A7G7MKM0_9PSEU</name>
<dbReference type="GO" id="GO:0000287">
    <property type="term" value="F:magnesium ion binding"/>
    <property type="evidence" value="ECO:0007669"/>
    <property type="project" value="UniProtKB-ARBA"/>
</dbReference>
<evidence type="ECO:0000313" key="2">
    <source>
        <dbReference type="EMBL" id="QNG53331.1"/>
    </source>
</evidence>
<accession>A0A7G7MKM0</accession>
<dbReference type="Gene3D" id="3.40.50.920">
    <property type="match status" value="1"/>
</dbReference>
<dbReference type="RefSeq" id="WP_185720159.1">
    <property type="nucleotide sequence ID" value="NZ_BAAAWI010000001.1"/>
</dbReference>
<proteinExistence type="predicted"/>
<dbReference type="Proteomes" id="UP000515728">
    <property type="component" value="Chromosome"/>
</dbReference>
<dbReference type="KEGG" id="ppel:H6H00_04880"/>
<keyword evidence="3" id="KW-1185">Reference proteome</keyword>
<dbReference type="AlphaFoldDB" id="A0A7G7MKM0"/>
<protein>
    <submittedName>
        <fullName evidence="2">Transketolase</fullName>
    </submittedName>
</protein>
<dbReference type="InterPro" id="IPR033248">
    <property type="entry name" value="Transketolase_C"/>
</dbReference>